<keyword evidence="3" id="KW-0238">DNA-binding</keyword>
<dbReference type="OrthoDB" id="5723059at2"/>
<evidence type="ECO:0000313" key="7">
    <source>
        <dbReference type="Proteomes" id="UP000064137"/>
    </source>
</evidence>
<reference evidence="6 7" key="1">
    <citation type="submission" date="2016-01" db="EMBL/GenBank/DDBJ databases">
        <title>Annotation of Pseudomonas oryzihabitans USDA-ARS-USMARC-56511.</title>
        <authorList>
            <person name="Harhay G.P."/>
            <person name="Harhay D.M."/>
            <person name="Smith T.P.L."/>
            <person name="Bono J.L."/>
            <person name="Heaton M.P."/>
            <person name="Clawson M.L."/>
            <person name="Chitko-Mckown C.G."/>
            <person name="Capik S.F."/>
            <person name="DeDonder K.D."/>
            <person name="Apley M.D."/>
            <person name="Lubbers B.V."/>
            <person name="White B.J."/>
            <person name="Larson R.L."/>
        </authorList>
    </citation>
    <scope>NUCLEOTIDE SEQUENCE [LARGE SCALE GENOMIC DNA]</scope>
    <source>
        <strain evidence="6 7">USDA-ARS-USMARC-56511</strain>
    </source>
</reference>
<evidence type="ECO:0000259" key="5">
    <source>
        <dbReference type="PROSITE" id="PS50931"/>
    </source>
</evidence>
<dbReference type="PROSITE" id="PS50931">
    <property type="entry name" value="HTH_LYSR"/>
    <property type="match status" value="1"/>
</dbReference>
<sequence>MPAPLDIDVLRTFHTIVRLGQFRAASLQLNRSPSAVSSQIRRLEEQTGGRLFERDNQAVTLTPLGRRVLLETADLLQAHDRILAGLTGQPVVGEVRLGVAEDYAARLLKAVLPRLQGEHPGIVLEVLTGNSSQLRRWLGQGLLDLALLVGPPRSDRADGQMFAHTQPVWVAGPGLHPSPDASVPLALHGEGCSYRELGIDLLTGQGRRWHAVVTSAASSALEAAVELGQAVAITDQARMTPPMRELSPEEGFPRLPVHELRLASPPGERSPACAHLAGLIAEGFRI</sequence>
<gene>
    <name evidence="6" type="ORF">APT59_04855</name>
</gene>
<proteinExistence type="inferred from homology"/>
<evidence type="ECO:0000256" key="1">
    <source>
        <dbReference type="ARBA" id="ARBA00009437"/>
    </source>
</evidence>
<feature type="domain" description="HTH lysR-type" evidence="5">
    <location>
        <begin position="5"/>
        <end position="62"/>
    </location>
</feature>
<evidence type="ECO:0000256" key="3">
    <source>
        <dbReference type="ARBA" id="ARBA00023125"/>
    </source>
</evidence>
<keyword evidence="4" id="KW-0804">Transcription</keyword>
<dbReference type="Proteomes" id="UP000064137">
    <property type="component" value="Chromosome"/>
</dbReference>
<name>A0A0U4WGX5_9PSED</name>
<dbReference type="InterPro" id="IPR000847">
    <property type="entry name" value="LysR_HTH_N"/>
</dbReference>
<dbReference type="GO" id="GO:0003700">
    <property type="term" value="F:DNA-binding transcription factor activity"/>
    <property type="evidence" value="ECO:0007669"/>
    <property type="project" value="InterPro"/>
</dbReference>
<dbReference type="InterPro" id="IPR050176">
    <property type="entry name" value="LTTR"/>
</dbReference>
<dbReference type="EMBL" id="CP013987">
    <property type="protein sequence ID" value="ALZ83564.1"/>
    <property type="molecule type" value="Genomic_DNA"/>
</dbReference>
<evidence type="ECO:0000256" key="2">
    <source>
        <dbReference type="ARBA" id="ARBA00023015"/>
    </source>
</evidence>
<dbReference type="AlphaFoldDB" id="A0A0U4WGX5"/>
<accession>A0A0U4WGX5</accession>
<dbReference type="Gene3D" id="3.40.190.10">
    <property type="entry name" value="Periplasmic binding protein-like II"/>
    <property type="match status" value="2"/>
</dbReference>
<dbReference type="InterPro" id="IPR036390">
    <property type="entry name" value="WH_DNA-bd_sf"/>
</dbReference>
<protein>
    <submittedName>
        <fullName evidence="6">LysR family transcriptional regulator</fullName>
    </submittedName>
</protein>
<evidence type="ECO:0000256" key="4">
    <source>
        <dbReference type="ARBA" id="ARBA00023163"/>
    </source>
</evidence>
<dbReference type="InterPro" id="IPR005119">
    <property type="entry name" value="LysR_subst-bd"/>
</dbReference>
<dbReference type="InterPro" id="IPR036388">
    <property type="entry name" value="WH-like_DNA-bd_sf"/>
</dbReference>
<evidence type="ECO:0000313" key="6">
    <source>
        <dbReference type="EMBL" id="ALZ83564.1"/>
    </source>
</evidence>
<dbReference type="Gene3D" id="1.10.10.10">
    <property type="entry name" value="Winged helix-like DNA-binding domain superfamily/Winged helix DNA-binding domain"/>
    <property type="match status" value="1"/>
</dbReference>
<dbReference type="SUPFAM" id="SSF46785">
    <property type="entry name" value="Winged helix' DNA-binding domain"/>
    <property type="match status" value="1"/>
</dbReference>
<dbReference type="PANTHER" id="PTHR30579">
    <property type="entry name" value="TRANSCRIPTIONAL REGULATOR"/>
    <property type="match status" value="1"/>
</dbReference>
<dbReference type="GO" id="GO:0003677">
    <property type="term" value="F:DNA binding"/>
    <property type="evidence" value="ECO:0007669"/>
    <property type="project" value="UniProtKB-KW"/>
</dbReference>
<dbReference type="RefSeq" id="WP_059313816.1">
    <property type="nucleotide sequence ID" value="NZ_CP013987.1"/>
</dbReference>
<dbReference type="Pfam" id="PF03466">
    <property type="entry name" value="LysR_substrate"/>
    <property type="match status" value="1"/>
</dbReference>
<keyword evidence="2" id="KW-0805">Transcription regulation</keyword>
<dbReference type="Pfam" id="PF00126">
    <property type="entry name" value="HTH_1"/>
    <property type="match status" value="1"/>
</dbReference>
<organism evidence="6 7">
    <name type="scientific">Pseudomonas oryzihabitans</name>
    <dbReference type="NCBI Taxonomy" id="47885"/>
    <lineage>
        <taxon>Bacteria</taxon>
        <taxon>Pseudomonadati</taxon>
        <taxon>Pseudomonadota</taxon>
        <taxon>Gammaproteobacteria</taxon>
        <taxon>Pseudomonadales</taxon>
        <taxon>Pseudomonadaceae</taxon>
        <taxon>Pseudomonas</taxon>
    </lineage>
</organism>
<dbReference type="KEGG" id="por:APT59_04855"/>
<comment type="similarity">
    <text evidence="1">Belongs to the LysR transcriptional regulatory family.</text>
</comment>
<dbReference type="SUPFAM" id="SSF53850">
    <property type="entry name" value="Periplasmic binding protein-like II"/>
    <property type="match status" value="1"/>
</dbReference>
<dbReference type="PANTHER" id="PTHR30579:SF7">
    <property type="entry name" value="HTH-TYPE TRANSCRIPTIONAL REGULATOR LRHA-RELATED"/>
    <property type="match status" value="1"/>
</dbReference>